<accession>A0A9E7N771</accession>
<organism evidence="1 2">
    <name type="scientific">Brevundimonas phage vB_BgoS-Bajun</name>
    <dbReference type="NCBI Taxonomy" id="2948594"/>
    <lineage>
        <taxon>Viruses</taxon>
        <taxon>Duplodnaviria</taxon>
        <taxon>Heunggongvirae</taxon>
        <taxon>Uroviricota</taxon>
        <taxon>Caudoviricetes</taxon>
        <taxon>Dolichocephalovirinae</taxon>
    </lineage>
</organism>
<name>A0A9E7N771_9CAUD</name>
<sequence>MRRKGSLVNATAAQLYLKGLIRFSEMIAVPLQKPSREVRP</sequence>
<protein>
    <submittedName>
        <fullName evidence="1">Uncharacterized protein</fullName>
    </submittedName>
</protein>
<dbReference type="Proteomes" id="UP001057427">
    <property type="component" value="Segment"/>
</dbReference>
<evidence type="ECO:0000313" key="1">
    <source>
        <dbReference type="EMBL" id="UTC29727.1"/>
    </source>
</evidence>
<keyword evidence="2" id="KW-1185">Reference proteome</keyword>
<proteinExistence type="predicted"/>
<gene>
    <name evidence="1" type="ORF">BAJUN_00970</name>
</gene>
<dbReference type="EMBL" id="ON529858">
    <property type="protein sequence ID" value="UTC29727.1"/>
    <property type="molecule type" value="Genomic_DNA"/>
</dbReference>
<evidence type="ECO:0000313" key="2">
    <source>
        <dbReference type="Proteomes" id="UP001057427"/>
    </source>
</evidence>
<reference evidence="1" key="1">
    <citation type="submission" date="2022-05" db="EMBL/GenBank/DDBJ databases">
        <authorList>
            <person name="Friedrich I."/>
            <person name="Poehlein A."/>
            <person name="Schneider D."/>
            <person name="Hertel R."/>
            <person name="Daniel R."/>
        </authorList>
    </citation>
    <scope>NUCLEOTIDE SEQUENCE</scope>
</reference>